<dbReference type="OrthoDB" id="384561at2157"/>
<dbReference type="EMBL" id="CP026309">
    <property type="protein sequence ID" value="AUV82201.1"/>
    <property type="molecule type" value="Genomic_DNA"/>
</dbReference>
<evidence type="ECO:0000313" key="1">
    <source>
        <dbReference type="EMBL" id="AUV82201.1"/>
    </source>
</evidence>
<keyword evidence="2" id="KW-1185">Reference proteome</keyword>
<proteinExistence type="predicted"/>
<sequence>MALAADTHRVEAVNAVDAAARRSEDRGDAAAPAHTRDSFDFRLTRSVDAPTAAGTVLELFASYLVAASHSLVDPLTGRVDVVRVVVDGTVPTDADAAPGFRTAVASMSATLHVETPADDAALEDWRRTLRDAEPTQEAVPTDVTVSLAVVRTSRVSGDTR</sequence>
<organism evidence="1 2">
    <name type="scientific">Salinigranum rubrum</name>
    <dbReference type="NCBI Taxonomy" id="755307"/>
    <lineage>
        <taxon>Archaea</taxon>
        <taxon>Methanobacteriati</taxon>
        <taxon>Methanobacteriota</taxon>
        <taxon>Stenosarchaea group</taxon>
        <taxon>Halobacteria</taxon>
        <taxon>Halobacteriales</taxon>
        <taxon>Haloferacaceae</taxon>
        <taxon>Salinigranum</taxon>
    </lineage>
</organism>
<dbReference type="Proteomes" id="UP000236584">
    <property type="component" value="Chromosome"/>
</dbReference>
<gene>
    <name evidence="1" type="ORF">C2R22_11535</name>
</gene>
<accession>A0A2I8VJW0</accession>
<protein>
    <submittedName>
        <fullName evidence="1">Uncharacterized protein</fullName>
    </submittedName>
</protein>
<evidence type="ECO:0000313" key="2">
    <source>
        <dbReference type="Proteomes" id="UP000236584"/>
    </source>
</evidence>
<name>A0A2I8VJW0_9EURY</name>
<dbReference type="GeneID" id="35592732"/>
<dbReference type="RefSeq" id="WP_103425890.1">
    <property type="nucleotide sequence ID" value="NZ_CP026309.1"/>
</dbReference>
<dbReference type="KEGG" id="srub:C2R22_11535"/>
<reference evidence="1 2" key="1">
    <citation type="submission" date="2018-01" db="EMBL/GenBank/DDBJ databases">
        <title>Complete genome sequence of Salinigranum rubrum GX10T, an extremely halophilic archaeon isolated from a marine solar saltern.</title>
        <authorList>
            <person name="Han S."/>
        </authorList>
    </citation>
    <scope>NUCLEOTIDE SEQUENCE [LARGE SCALE GENOMIC DNA]</scope>
    <source>
        <strain evidence="1 2">GX10</strain>
    </source>
</reference>
<dbReference type="AlphaFoldDB" id="A0A2I8VJW0"/>